<dbReference type="RefSeq" id="WP_221024824.1">
    <property type="nucleotide sequence ID" value="NZ_JAIEZQ010000002.1"/>
</dbReference>
<dbReference type="NCBIfam" id="TIGR03083">
    <property type="entry name" value="maleylpyruvate isomerase family mycothiol-dependent enzyme"/>
    <property type="match status" value="1"/>
</dbReference>
<dbReference type="PANTHER" id="PTHR40758">
    <property type="entry name" value="CONSERVED PROTEIN"/>
    <property type="match status" value="1"/>
</dbReference>
<dbReference type="InterPro" id="IPR017517">
    <property type="entry name" value="Maleyloyr_isom"/>
</dbReference>
<evidence type="ECO:0000313" key="3">
    <source>
        <dbReference type="EMBL" id="MBY9075017.1"/>
    </source>
</evidence>
<comment type="caution">
    <text evidence="3">The sequence shown here is derived from an EMBL/GenBank/DDBJ whole genome shotgun (WGS) entry which is preliminary data.</text>
</comment>
<evidence type="ECO:0000313" key="4">
    <source>
        <dbReference type="Proteomes" id="UP000754710"/>
    </source>
</evidence>
<dbReference type="Pfam" id="PF11716">
    <property type="entry name" value="MDMPI_N"/>
    <property type="match status" value="1"/>
</dbReference>
<dbReference type="InterPro" id="IPR010872">
    <property type="entry name" value="MDMPI_C-term_domain"/>
</dbReference>
<organism evidence="3 4">
    <name type="scientific">Nocardioides jiangsuensis</name>
    <dbReference type="NCBI Taxonomy" id="2866161"/>
    <lineage>
        <taxon>Bacteria</taxon>
        <taxon>Bacillati</taxon>
        <taxon>Actinomycetota</taxon>
        <taxon>Actinomycetes</taxon>
        <taxon>Propionibacteriales</taxon>
        <taxon>Nocardioidaceae</taxon>
        <taxon>Nocardioides</taxon>
    </lineage>
</organism>
<evidence type="ECO:0000259" key="2">
    <source>
        <dbReference type="Pfam" id="PF11716"/>
    </source>
</evidence>
<dbReference type="Proteomes" id="UP000754710">
    <property type="component" value="Unassembled WGS sequence"/>
</dbReference>
<dbReference type="Pfam" id="PF07398">
    <property type="entry name" value="MDMPI_C"/>
    <property type="match status" value="1"/>
</dbReference>
<feature type="domain" description="Mycothiol-dependent maleylpyruvate isomerase metal-binding" evidence="2">
    <location>
        <begin position="18"/>
        <end position="139"/>
    </location>
</feature>
<dbReference type="SUPFAM" id="SSF109854">
    <property type="entry name" value="DinB/YfiT-like putative metalloenzymes"/>
    <property type="match status" value="1"/>
</dbReference>
<dbReference type="GO" id="GO:0016853">
    <property type="term" value="F:isomerase activity"/>
    <property type="evidence" value="ECO:0007669"/>
    <property type="project" value="UniProtKB-KW"/>
</dbReference>
<sequence length="258" mass="28184">MASAGQLTSTSSLDLVEEFATAAERFAVDVAASDLAASVPACPGWSTYDLLVHLGNTHAWAATIVETGRSAPTQNDEPAFHQPRVASAWYAGKAEDLYEVLRAADLTEDCWNFAGVHTTKAFWARRQTHETLVHLVDLAQANGFAVDDLLRPDLCTDGVAEVLEVFLPRMRRRGYVAELTAPLTIRTLDTDHVWTLTPRHDGPPFVAVRSEPGADLVEGNAVDLLRLLWKRAPADHPGVSYVGNRDRIAAFLESRLTA</sequence>
<proteinExistence type="predicted"/>
<name>A0ABS7RJ01_9ACTN</name>
<evidence type="ECO:0000259" key="1">
    <source>
        <dbReference type="Pfam" id="PF07398"/>
    </source>
</evidence>
<dbReference type="PANTHER" id="PTHR40758:SF1">
    <property type="entry name" value="CONSERVED PROTEIN"/>
    <property type="match status" value="1"/>
</dbReference>
<accession>A0ABS7RJ01</accession>
<feature type="domain" description="MDMPI C-terminal" evidence="1">
    <location>
        <begin position="153"/>
        <end position="246"/>
    </location>
</feature>
<dbReference type="InterPro" id="IPR024344">
    <property type="entry name" value="MDMPI_metal-binding"/>
</dbReference>
<dbReference type="EMBL" id="JAIEZQ010000002">
    <property type="protein sequence ID" value="MBY9075017.1"/>
    <property type="molecule type" value="Genomic_DNA"/>
</dbReference>
<keyword evidence="4" id="KW-1185">Reference proteome</keyword>
<dbReference type="InterPro" id="IPR034660">
    <property type="entry name" value="DinB/YfiT-like"/>
</dbReference>
<gene>
    <name evidence="3" type="ORF">K1X13_09320</name>
</gene>
<reference evidence="3 4" key="1">
    <citation type="submission" date="2021-08" db="EMBL/GenBank/DDBJ databases">
        <title>Nocardioides bacterium WL0053 sp. nov., isolated from the sediment.</title>
        <authorList>
            <person name="Wang L."/>
            <person name="Zhang D."/>
            <person name="Zhang A."/>
        </authorList>
    </citation>
    <scope>NUCLEOTIDE SEQUENCE [LARGE SCALE GENOMIC DNA]</scope>
    <source>
        <strain evidence="3 4">WL0053</strain>
    </source>
</reference>
<keyword evidence="3" id="KW-0413">Isomerase</keyword>
<protein>
    <submittedName>
        <fullName evidence="3">Maleylpyruvate isomerase family mycothiol-dependent enzyme</fullName>
    </submittedName>
</protein>